<name>A0ABD2X5F3_9HYME</name>
<accession>A0ABD2X5F3</accession>
<protein>
    <submittedName>
        <fullName evidence="3">Uncharacterized protein</fullName>
    </submittedName>
</protein>
<comment type="caution">
    <text evidence="3">The sequence shown here is derived from an EMBL/GenBank/DDBJ whole genome shotgun (WGS) entry which is preliminary data.</text>
</comment>
<dbReference type="EMBL" id="JBJJXI010000051">
    <property type="protein sequence ID" value="KAL3400374.1"/>
    <property type="molecule type" value="Genomic_DNA"/>
</dbReference>
<keyword evidence="2" id="KW-0472">Membrane</keyword>
<gene>
    <name evidence="3" type="ORF">TKK_006240</name>
</gene>
<evidence type="ECO:0000313" key="4">
    <source>
        <dbReference type="Proteomes" id="UP001627154"/>
    </source>
</evidence>
<evidence type="ECO:0000256" key="2">
    <source>
        <dbReference type="SAM" id="Phobius"/>
    </source>
</evidence>
<organism evidence="3 4">
    <name type="scientific">Trichogramma kaykai</name>
    <dbReference type="NCBI Taxonomy" id="54128"/>
    <lineage>
        <taxon>Eukaryota</taxon>
        <taxon>Metazoa</taxon>
        <taxon>Ecdysozoa</taxon>
        <taxon>Arthropoda</taxon>
        <taxon>Hexapoda</taxon>
        <taxon>Insecta</taxon>
        <taxon>Pterygota</taxon>
        <taxon>Neoptera</taxon>
        <taxon>Endopterygota</taxon>
        <taxon>Hymenoptera</taxon>
        <taxon>Apocrita</taxon>
        <taxon>Proctotrupomorpha</taxon>
        <taxon>Chalcidoidea</taxon>
        <taxon>Trichogrammatidae</taxon>
        <taxon>Trichogramma</taxon>
    </lineage>
</organism>
<dbReference type="Proteomes" id="UP001627154">
    <property type="component" value="Unassembled WGS sequence"/>
</dbReference>
<sequence length="169" mass="18208">MANGSGGEGGGGGTNGAPKKYRPIGGSAALAKESNAGNVFLSGRAANFTLCLLCLLSLGISGMLAFRELRLEQRIAHLESIVHSRGLQQQQQQHDRVFEAQALKSEEVDPSKATADASSDTSPTKALIERIRREVLQEIESKKLAEDIFRPKRDLPDCNCPPGELYVTM</sequence>
<feature type="region of interest" description="Disordered" evidence="1">
    <location>
        <begin position="104"/>
        <end position="124"/>
    </location>
</feature>
<proteinExistence type="predicted"/>
<feature type="compositionally biased region" description="Low complexity" evidence="1">
    <location>
        <begin position="111"/>
        <end position="124"/>
    </location>
</feature>
<keyword evidence="2" id="KW-1133">Transmembrane helix</keyword>
<evidence type="ECO:0000256" key="1">
    <source>
        <dbReference type="SAM" id="MobiDB-lite"/>
    </source>
</evidence>
<feature type="transmembrane region" description="Helical" evidence="2">
    <location>
        <begin position="45"/>
        <end position="66"/>
    </location>
</feature>
<keyword evidence="2" id="KW-0812">Transmembrane</keyword>
<keyword evidence="4" id="KW-1185">Reference proteome</keyword>
<reference evidence="3 4" key="1">
    <citation type="journal article" date="2024" name="bioRxiv">
        <title>A reference genome for Trichogramma kaykai: A tiny desert-dwelling parasitoid wasp with competing sex-ratio distorters.</title>
        <authorList>
            <person name="Culotta J."/>
            <person name="Lindsey A.R."/>
        </authorList>
    </citation>
    <scope>NUCLEOTIDE SEQUENCE [LARGE SCALE GENOMIC DNA]</scope>
    <source>
        <strain evidence="3 4">KSX58</strain>
    </source>
</reference>
<dbReference type="AlphaFoldDB" id="A0ABD2X5F3"/>
<evidence type="ECO:0000313" key="3">
    <source>
        <dbReference type="EMBL" id="KAL3400374.1"/>
    </source>
</evidence>